<evidence type="ECO:0000313" key="1">
    <source>
        <dbReference type="EMBL" id="KAG0730474.1"/>
    </source>
</evidence>
<proteinExistence type="predicted"/>
<keyword evidence="2" id="KW-1185">Reference proteome</keyword>
<protein>
    <submittedName>
        <fullName evidence="1">Uncharacterized protein</fullName>
    </submittedName>
</protein>
<dbReference type="Proteomes" id="UP000770661">
    <property type="component" value="Unassembled WGS sequence"/>
</dbReference>
<evidence type="ECO:0000313" key="2">
    <source>
        <dbReference type="Proteomes" id="UP000770661"/>
    </source>
</evidence>
<sequence>MVSLSGLKGRCFSMVLRMWPVEDHRCRQCYVAISGSPPPRAKETVISGLCLFPLWFYKFLWLHTDIYFTAPWQRLGTRLPVLLGYQLDRERASRCGWLGARWCPLGLGVQQRGRPGVPPRLASVTNRTGIERPGVGGLRLGGVFNGLDVQRERRPGVSPRLSYHRGLCGSVMA</sequence>
<accession>A0A8J5D2K4</accession>
<dbReference type="EMBL" id="JACEEZ010000170">
    <property type="protein sequence ID" value="KAG0730474.1"/>
    <property type="molecule type" value="Genomic_DNA"/>
</dbReference>
<reference evidence="1" key="1">
    <citation type="submission" date="2020-07" db="EMBL/GenBank/DDBJ databases">
        <title>The High-quality genome of the commercially important snow crab, Chionoecetes opilio.</title>
        <authorList>
            <person name="Jeong J.-H."/>
            <person name="Ryu S."/>
        </authorList>
    </citation>
    <scope>NUCLEOTIDE SEQUENCE</scope>
    <source>
        <strain evidence="1">MADBK_172401_WGS</strain>
        <tissue evidence="1">Digestive gland</tissue>
    </source>
</reference>
<dbReference type="AlphaFoldDB" id="A0A8J5D2K4"/>
<organism evidence="1 2">
    <name type="scientific">Chionoecetes opilio</name>
    <name type="common">Atlantic snow crab</name>
    <name type="synonym">Cancer opilio</name>
    <dbReference type="NCBI Taxonomy" id="41210"/>
    <lineage>
        <taxon>Eukaryota</taxon>
        <taxon>Metazoa</taxon>
        <taxon>Ecdysozoa</taxon>
        <taxon>Arthropoda</taxon>
        <taxon>Crustacea</taxon>
        <taxon>Multicrustacea</taxon>
        <taxon>Malacostraca</taxon>
        <taxon>Eumalacostraca</taxon>
        <taxon>Eucarida</taxon>
        <taxon>Decapoda</taxon>
        <taxon>Pleocyemata</taxon>
        <taxon>Brachyura</taxon>
        <taxon>Eubrachyura</taxon>
        <taxon>Majoidea</taxon>
        <taxon>Majidae</taxon>
        <taxon>Chionoecetes</taxon>
    </lineage>
</organism>
<gene>
    <name evidence="1" type="ORF">GWK47_028217</name>
</gene>
<name>A0A8J5D2K4_CHIOP</name>
<comment type="caution">
    <text evidence="1">The sequence shown here is derived from an EMBL/GenBank/DDBJ whole genome shotgun (WGS) entry which is preliminary data.</text>
</comment>